<reference evidence="2 3" key="1">
    <citation type="submission" date="2014-11" db="EMBL/GenBank/DDBJ databases">
        <authorList>
            <person name="Zhu J."/>
            <person name="Qi W."/>
            <person name="Song R."/>
        </authorList>
    </citation>
    <scope>NUCLEOTIDE SEQUENCE [LARGE SCALE GENOMIC DNA]</scope>
</reference>
<gene>
    <name evidence="2" type="ORF">Vbra_12213</name>
</gene>
<keyword evidence="3" id="KW-1185">Reference proteome</keyword>
<evidence type="ECO:0000313" key="3">
    <source>
        <dbReference type="Proteomes" id="UP000041254"/>
    </source>
</evidence>
<feature type="compositionally biased region" description="Low complexity" evidence="1">
    <location>
        <begin position="119"/>
        <end position="128"/>
    </location>
</feature>
<accession>A0A0G4ELD5</accession>
<dbReference type="EMBL" id="CDMY01000255">
    <property type="protein sequence ID" value="CEL97626.1"/>
    <property type="molecule type" value="Genomic_DNA"/>
</dbReference>
<feature type="region of interest" description="Disordered" evidence="1">
    <location>
        <begin position="104"/>
        <end position="128"/>
    </location>
</feature>
<evidence type="ECO:0000313" key="2">
    <source>
        <dbReference type="EMBL" id="CEL97626.1"/>
    </source>
</evidence>
<proteinExistence type="predicted"/>
<protein>
    <submittedName>
        <fullName evidence="2">Uncharacterized protein</fullName>
    </submittedName>
</protein>
<dbReference type="InParanoid" id="A0A0G4ELD5"/>
<dbReference type="Proteomes" id="UP000041254">
    <property type="component" value="Unassembled WGS sequence"/>
</dbReference>
<dbReference type="VEuPathDB" id="CryptoDB:Vbra_12213"/>
<evidence type="ECO:0000256" key="1">
    <source>
        <dbReference type="SAM" id="MobiDB-lite"/>
    </source>
</evidence>
<organism evidence="2 3">
    <name type="scientific">Vitrella brassicaformis (strain CCMP3155)</name>
    <dbReference type="NCBI Taxonomy" id="1169540"/>
    <lineage>
        <taxon>Eukaryota</taxon>
        <taxon>Sar</taxon>
        <taxon>Alveolata</taxon>
        <taxon>Colpodellida</taxon>
        <taxon>Vitrellaceae</taxon>
        <taxon>Vitrella</taxon>
    </lineage>
</organism>
<feature type="region of interest" description="Disordered" evidence="1">
    <location>
        <begin position="61"/>
        <end position="89"/>
    </location>
</feature>
<sequence length="128" mass="13523">MSTRVHTSAPVPNKLAHKISSSCMTMNLSITVRRLTYKPGILCSQILLPLKIPLQLDGIALTHHANPPGHPHPDQPHPSAPGRPAGGRCPSPCGAVAVWCRSAPRPTQQGQRGAGGRARVGAAVKWRG</sequence>
<dbReference type="AlphaFoldDB" id="A0A0G4ELD5"/>
<name>A0A0G4ELD5_VITBC</name>